<proteinExistence type="predicted"/>
<accession>A0A640KLW2</accession>
<dbReference type="Proteomes" id="UP000419144">
    <property type="component" value="Unassembled WGS sequence"/>
</dbReference>
<protein>
    <submittedName>
        <fullName evidence="2">Uncharacterized protein</fullName>
    </submittedName>
</protein>
<comment type="caution">
    <text evidence="2">The sequence shown here is derived from an EMBL/GenBank/DDBJ whole genome shotgun (WGS) entry which is preliminary data.</text>
</comment>
<dbReference type="VEuPathDB" id="TriTrypDB:LtaPh_2828900"/>
<dbReference type="AlphaFoldDB" id="A0A640KLW2"/>
<dbReference type="EMBL" id="BLBS01000039">
    <property type="protein sequence ID" value="GET90241.1"/>
    <property type="molecule type" value="Genomic_DNA"/>
</dbReference>
<name>A0A640KLW2_LEITA</name>
<evidence type="ECO:0000256" key="1">
    <source>
        <dbReference type="SAM" id="MobiDB-lite"/>
    </source>
</evidence>
<sequence length="375" mass="41216">MVSSVGPSSSSPILASDCRSPPDLIIRRSLLLTSARFLVRLHYSSLIHTSCVQPSSGEGKRSGRPSRCPTAAASTRRKIIQRRRIHREGIVCPDPIRGRNLHPPPSPPPLPPLPTHTLHTQSSHLVMTQTVDKVLLEWLEATPQVPRRERQTLLLKELMSLHALQDICLNAGESGKEAEQRSWRDNHSLAEAKVSAALRRTFLDIVDTGAARGIAESLSVSTDVDMLYGALDTHCIMLLHVTGDGPRRPVQKLCGVEDIINELSEFQESVLLLRVDLTSSTQNSPATSSPPTQVGGVSQVKSWVEQCTAELEIGTQVTYYTDVECSHAFFDVRSVFLFSADGAKVERISRELLPRGGHDLNDVLRGVRFGGFCVM</sequence>
<evidence type="ECO:0000313" key="3">
    <source>
        <dbReference type="Proteomes" id="UP000419144"/>
    </source>
</evidence>
<organism evidence="2 3">
    <name type="scientific">Leishmania tarentolae</name>
    <name type="common">Sauroleishmania tarentolae</name>
    <dbReference type="NCBI Taxonomy" id="5689"/>
    <lineage>
        <taxon>Eukaryota</taxon>
        <taxon>Discoba</taxon>
        <taxon>Euglenozoa</taxon>
        <taxon>Kinetoplastea</taxon>
        <taxon>Metakinetoplastina</taxon>
        <taxon>Trypanosomatida</taxon>
        <taxon>Trypanosomatidae</taxon>
        <taxon>Leishmaniinae</taxon>
        <taxon>Leishmania</taxon>
        <taxon>lizard Leishmania</taxon>
    </lineage>
</organism>
<dbReference type="OrthoDB" id="271402at2759"/>
<reference evidence="2" key="1">
    <citation type="submission" date="2019-11" db="EMBL/GenBank/DDBJ databases">
        <title>Leishmania tarentolae CDS.</title>
        <authorList>
            <person name="Goto Y."/>
            <person name="Yamagishi J."/>
        </authorList>
    </citation>
    <scope>NUCLEOTIDE SEQUENCE [LARGE SCALE GENOMIC DNA]</scope>
    <source>
        <strain evidence="2">Parrot Tar II</strain>
    </source>
</reference>
<keyword evidence="3" id="KW-1185">Reference proteome</keyword>
<feature type="region of interest" description="Disordered" evidence="1">
    <location>
        <begin position="52"/>
        <end position="76"/>
    </location>
</feature>
<gene>
    <name evidence="2" type="ORF">LtaPh_2828900</name>
</gene>
<evidence type="ECO:0000313" key="2">
    <source>
        <dbReference type="EMBL" id="GET90241.1"/>
    </source>
</evidence>